<proteinExistence type="predicted"/>
<organism evidence="1">
    <name type="scientific">marine sediment metagenome</name>
    <dbReference type="NCBI Taxonomy" id="412755"/>
    <lineage>
        <taxon>unclassified sequences</taxon>
        <taxon>metagenomes</taxon>
        <taxon>ecological metagenomes</taxon>
    </lineage>
</organism>
<name>X1IP10_9ZZZZ</name>
<dbReference type="AlphaFoldDB" id="X1IP10"/>
<sequence length="73" mass="8222">MPAYRQLALELAGQSNNIKVAVLNAAKPYLIATLYHTQRLPTLVVTAQPENSKKLYEQLLTWCNSIQVKLLPE</sequence>
<reference evidence="1" key="1">
    <citation type="journal article" date="2014" name="Front. Microbiol.">
        <title>High frequency of phylogenetically diverse reductive dehalogenase-homologous genes in deep subseafloor sedimentary metagenomes.</title>
        <authorList>
            <person name="Kawai M."/>
            <person name="Futagami T."/>
            <person name="Toyoda A."/>
            <person name="Takaki Y."/>
            <person name="Nishi S."/>
            <person name="Hori S."/>
            <person name="Arai W."/>
            <person name="Tsubouchi T."/>
            <person name="Morono Y."/>
            <person name="Uchiyama I."/>
            <person name="Ito T."/>
            <person name="Fujiyama A."/>
            <person name="Inagaki F."/>
            <person name="Takami H."/>
        </authorList>
    </citation>
    <scope>NUCLEOTIDE SEQUENCE</scope>
    <source>
        <strain evidence="1">Expedition CK06-06</strain>
    </source>
</reference>
<comment type="caution">
    <text evidence="1">The sequence shown here is derived from an EMBL/GenBank/DDBJ whole genome shotgun (WGS) entry which is preliminary data.</text>
</comment>
<evidence type="ECO:0000313" key="1">
    <source>
        <dbReference type="EMBL" id="GAH83442.1"/>
    </source>
</evidence>
<gene>
    <name evidence="1" type="ORF">S03H2_66769</name>
</gene>
<protein>
    <submittedName>
        <fullName evidence="1">Uncharacterized protein</fullName>
    </submittedName>
</protein>
<feature type="non-terminal residue" evidence="1">
    <location>
        <position position="73"/>
    </location>
</feature>
<dbReference type="EMBL" id="BARU01043634">
    <property type="protein sequence ID" value="GAH83442.1"/>
    <property type="molecule type" value="Genomic_DNA"/>
</dbReference>
<accession>X1IP10</accession>